<keyword evidence="2" id="KW-0547">Nucleotide-binding</keyword>
<dbReference type="PANTHER" id="PTHR43692:SF1">
    <property type="entry name" value="UDP-N-ACETYLMURAMOYLALANINE--D-GLUTAMATE LIGASE"/>
    <property type="match status" value="1"/>
</dbReference>
<dbReference type="PANTHER" id="PTHR43692">
    <property type="entry name" value="UDP-N-ACETYLMURAMOYLALANINE--D-GLUTAMATE LIGASE"/>
    <property type="match status" value="1"/>
</dbReference>
<dbReference type="SUPFAM" id="SSF53623">
    <property type="entry name" value="MurD-like peptide ligases, catalytic domain"/>
    <property type="match status" value="1"/>
</dbReference>
<protein>
    <recommendedName>
        <fullName evidence="4">Mur ligase central domain-containing protein</fullName>
    </recommendedName>
</protein>
<evidence type="ECO:0000256" key="2">
    <source>
        <dbReference type="ARBA" id="ARBA00022741"/>
    </source>
</evidence>
<dbReference type="Gene3D" id="3.40.1190.10">
    <property type="entry name" value="Mur-like, catalytic domain"/>
    <property type="match status" value="1"/>
</dbReference>
<name>A0A381TN24_9ZZZZ</name>
<dbReference type="GO" id="GO:0008360">
    <property type="term" value="P:regulation of cell shape"/>
    <property type="evidence" value="ECO:0007669"/>
    <property type="project" value="InterPro"/>
</dbReference>
<evidence type="ECO:0000256" key="3">
    <source>
        <dbReference type="ARBA" id="ARBA00022840"/>
    </source>
</evidence>
<dbReference type="SUPFAM" id="SSF51984">
    <property type="entry name" value="MurCD N-terminal domain"/>
    <property type="match status" value="1"/>
</dbReference>
<feature type="non-terminal residue" evidence="5">
    <location>
        <position position="186"/>
    </location>
</feature>
<keyword evidence="1" id="KW-0436">Ligase</keyword>
<dbReference type="InterPro" id="IPR005762">
    <property type="entry name" value="MurD"/>
</dbReference>
<evidence type="ECO:0000313" key="5">
    <source>
        <dbReference type="EMBL" id="SVA17455.1"/>
    </source>
</evidence>
<keyword evidence="3" id="KW-0067">ATP-binding</keyword>
<dbReference type="GO" id="GO:0051301">
    <property type="term" value="P:cell division"/>
    <property type="evidence" value="ECO:0007669"/>
    <property type="project" value="InterPro"/>
</dbReference>
<dbReference type="InterPro" id="IPR013221">
    <property type="entry name" value="Mur_ligase_cen"/>
</dbReference>
<dbReference type="Pfam" id="PF08245">
    <property type="entry name" value="Mur_ligase_M"/>
    <property type="match status" value="1"/>
</dbReference>
<organism evidence="5">
    <name type="scientific">marine metagenome</name>
    <dbReference type="NCBI Taxonomy" id="408172"/>
    <lineage>
        <taxon>unclassified sequences</taxon>
        <taxon>metagenomes</taxon>
        <taxon>ecological metagenomes</taxon>
    </lineage>
</organism>
<dbReference type="Pfam" id="PF21799">
    <property type="entry name" value="MurD-like_N"/>
    <property type="match status" value="1"/>
</dbReference>
<dbReference type="EMBL" id="UINC01004870">
    <property type="protein sequence ID" value="SVA17455.1"/>
    <property type="molecule type" value="Genomic_DNA"/>
</dbReference>
<reference evidence="5" key="1">
    <citation type="submission" date="2018-05" db="EMBL/GenBank/DDBJ databases">
        <authorList>
            <person name="Lanie J.A."/>
            <person name="Ng W.-L."/>
            <person name="Kazmierczak K.M."/>
            <person name="Andrzejewski T.M."/>
            <person name="Davidsen T.M."/>
            <person name="Wayne K.J."/>
            <person name="Tettelin H."/>
            <person name="Glass J.I."/>
            <person name="Rusch D."/>
            <person name="Podicherti R."/>
            <person name="Tsui H.-C.T."/>
            <person name="Winkler M.E."/>
        </authorList>
    </citation>
    <scope>NUCLEOTIDE SEQUENCE</scope>
</reference>
<feature type="domain" description="Mur ligase central" evidence="4">
    <location>
        <begin position="106"/>
        <end position="185"/>
    </location>
</feature>
<dbReference type="GO" id="GO:0005737">
    <property type="term" value="C:cytoplasm"/>
    <property type="evidence" value="ECO:0007669"/>
    <property type="project" value="InterPro"/>
</dbReference>
<dbReference type="InterPro" id="IPR036565">
    <property type="entry name" value="Mur-like_cat_sf"/>
</dbReference>
<dbReference type="AlphaFoldDB" id="A0A381TN24"/>
<sequence length="186" mass="20164">MKLILGMGLTGLSVARFFSSNNVAYRIADSRLSPPMHGKCKKENLLSDCRLGDWKESLLDSVTEIIISPGIAETEAIVGWARLQKIPVISDIELFGRYAKASIIGITGSNGKSTVTQLLGEMAIGSGKNTVICGNIGKPVMESLSDEAELYVVELSSYQLDYTNNLNLLTGVVTNITPDHLDRYPN</sequence>
<dbReference type="GO" id="GO:0008764">
    <property type="term" value="F:UDP-N-acetylmuramoylalanine-D-glutamate ligase activity"/>
    <property type="evidence" value="ECO:0007669"/>
    <property type="project" value="InterPro"/>
</dbReference>
<evidence type="ECO:0000259" key="4">
    <source>
        <dbReference type="Pfam" id="PF08245"/>
    </source>
</evidence>
<proteinExistence type="predicted"/>
<accession>A0A381TN24</accession>
<gene>
    <name evidence="5" type="ORF">METZ01_LOCUS70309</name>
</gene>
<dbReference type="GO" id="GO:0005524">
    <property type="term" value="F:ATP binding"/>
    <property type="evidence" value="ECO:0007669"/>
    <property type="project" value="UniProtKB-KW"/>
</dbReference>
<evidence type="ECO:0000256" key="1">
    <source>
        <dbReference type="ARBA" id="ARBA00022598"/>
    </source>
</evidence>
<dbReference type="Gene3D" id="3.40.50.720">
    <property type="entry name" value="NAD(P)-binding Rossmann-like Domain"/>
    <property type="match status" value="1"/>
</dbReference>